<dbReference type="PANTHER" id="PTHR34580">
    <property type="match status" value="1"/>
</dbReference>
<dbReference type="PATRIC" id="fig|649755.3.peg.598"/>
<evidence type="ECO:0000259" key="2">
    <source>
        <dbReference type="Pfam" id="PF25583"/>
    </source>
</evidence>
<dbReference type="EMBL" id="AWVI01000028">
    <property type="protein sequence ID" value="ERK46345.1"/>
    <property type="molecule type" value="Genomic_DNA"/>
</dbReference>
<name>U2P756_9FIRM</name>
<dbReference type="HOGENOM" id="CLU_053686_0_0_9"/>
<evidence type="ECO:0000259" key="1">
    <source>
        <dbReference type="Pfam" id="PF13280"/>
    </source>
</evidence>
<dbReference type="InterPro" id="IPR026881">
    <property type="entry name" value="WYL_dom"/>
</dbReference>
<evidence type="ECO:0000313" key="4">
    <source>
        <dbReference type="Proteomes" id="UP000016658"/>
    </source>
</evidence>
<evidence type="ECO:0000313" key="3">
    <source>
        <dbReference type="EMBL" id="ERK46345.1"/>
    </source>
</evidence>
<dbReference type="Proteomes" id="UP000016658">
    <property type="component" value="Unassembled WGS sequence"/>
</dbReference>
<dbReference type="SUPFAM" id="SSF46785">
    <property type="entry name" value="Winged helix' DNA-binding domain"/>
    <property type="match status" value="1"/>
</dbReference>
<feature type="domain" description="WCX" evidence="2">
    <location>
        <begin position="256"/>
        <end position="329"/>
    </location>
</feature>
<feature type="domain" description="WYL" evidence="1">
    <location>
        <begin position="149"/>
        <end position="220"/>
    </location>
</feature>
<accession>U2P756</accession>
<protein>
    <submittedName>
        <fullName evidence="3">Tobravirus 2B protein</fullName>
    </submittedName>
</protein>
<dbReference type="InterPro" id="IPR036390">
    <property type="entry name" value="WH_DNA-bd_sf"/>
</dbReference>
<organism evidence="3 4">
    <name type="scientific">Faecalitalea cylindroides ATCC 27803</name>
    <dbReference type="NCBI Taxonomy" id="649755"/>
    <lineage>
        <taxon>Bacteria</taxon>
        <taxon>Bacillati</taxon>
        <taxon>Bacillota</taxon>
        <taxon>Erysipelotrichia</taxon>
        <taxon>Erysipelotrichales</taxon>
        <taxon>Erysipelotrichaceae</taxon>
        <taxon>Faecalitalea</taxon>
    </lineage>
</organism>
<proteinExistence type="predicted"/>
<reference evidence="3 4" key="1">
    <citation type="submission" date="2013-06" db="EMBL/GenBank/DDBJ databases">
        <authorList>
            <person name="Weinstock G."/>
            <person name="Sodergren E."/>
            <person name="Lobos E.A."/>
            <person name="Fulton L."/>
            <person name="Fulton R."/>
            <person name="Courtney L."/>
            <person name="Fronick C."/>
            <person name="O'Laughlin M."/>
            <person name="Godfrey J."/>
            <person name="Wilson R.M."/>
            <person name="Miner T."/>
            <person name="Farmer C."/>
            <person name="Delehaunty K."/>
            <person name="Cordes M."/>
            <person name="Minx P."/>
            <person name="Tomlinson C."/>
            <person name="Chen J."/>
            <person name="Wollam A."/>
            <person name="Pepin K.H."/>
            <person name="Bhonagiri V."/>
            <person name="Zhang X."/>
            <person name="Warren W."/>
            <person name="Mitreva M."/>
            <person name="Mardis E.R."/>
            <person name="Wilson R.K."/>
        </authorList>
    </citation>
    <scope>NUCLEOTIDE SEQUENCE [LARGE SCALE GENOMIC DNA]</scope>
    <source>
        <strain evidence="3 4">ATCC 27803</strain>
    </source>
</reference>
<dbReference type="PROSITE" id="PS52050">
    <property type="entry name" value="WYL"/>
    <property type="match status" value="1"/>
</dbReference>
<dbReference type="Pfam" id="PF25583">
    <property type="entry name" value="WCX"/>
    <property type="match status" value="1"/>
</dbReference>
<gene>
    <name evidence="3" type="ORF">HMPREF0367_00649</name>
</gene>
<dbReference type="PANTHER" id="PTHR34580:SF1">
    <property type="entry name" value="PROTEIN PAFC"/>
    <property type="match status" value="1"/>
</dbReference>
<dbReference type="InterPro" id="IPR057727">
    <property type="entry name" value="WCX_dom"/>
</dbReference>
<comment type="caution">
    <text evidence="3">The sequence shown here is derived from an EMBL/GenBank/DDBJ whole genome shotgun (WGS) entry which is preliminary data.</text>
</comment>
<dbReference type="Pfam" id="PF13280">
    <property type="entry name" value="WYL"/>
    <property type="match status" value="1"/>
</dbReference>
<sequence length="335" mass="39486">MLMAYTQKGENQKLKMLYLVKLFYEETDDFHALTMPEIIEKLSEYGVNADRKTLYKDIDELKQFGFDIISQRSGKNYYYSLASREFELPELKLLVDSVQSAKFITDKKSKELIKKLESLVSRYEGKQLQRQVVIAGRVKTINESIYYNVDMIHEAINKECQIEFQYFQWNIHKEMELRKNGKIYRISPWALMWDDENYYLVAYDEEDSKIKHYRVDKMLHTAITQIPRKGQEAFARFEMPKYTKSLFGMFGGKETKVTIEAGNDKAGILIDRFGKDIMLFPIDKDYFKTTITVAVSKQFLSWIISLGSGIKIVSPDEVVNLMKDEIQRLYNDYFE</sequence>
<dbReference type="InterPro" id="IPR051534">
    <property type="entry name" value="CBASS_pafABC_assoc_protein"/>
</dbReference>
<dbReference type="AlphaFoldDB" id="U2P756"/>